<dbReference type="EMBL" id="NBWC01000049">
    <property type="protein sequence ID" value="ORL58805.1"/>
    <property type="molecule type" value="Genomic_DNA"/>
</dbReference>
<keyword evidence="2" id="KW-0614">Plasmid</keyword>
<dbReference type="OrthoDB" id="6895177at2"/>
<reference evidence="2 4" key="2">
    <citation type="submission" date="2020-09" db="EMBL/GenBank/DDBJ databases">
        <title>Co-existence of a novel multidrug-resistance efflux pump with carbapenem resistance gene blaVIM-2 in one megaplasmid in Pseudomonas putida.</title>
        <authorList>
            <person name="Peng K."/>
            <person name="Li R."/>
        </authorList>
    </citation>
    <scope>NUCLEOTIDE SEQUENCE [LARGE SCALE GENOMIC DNA]</scope>
    <source>
        <strain evidence="2 4">ZXPA-20</strain>
        <plasmid evidence="2 4">pZXPA-20-602k</plasmid>
    </source>
</reference>
<dbReference type="AlphaFoldDB" id="A0A1X1A5Z7"/>
<evidence type="ECO:0000313" key="3">
    <source>
        <dbReference type="Proteomes" id="UP000193675"/>
    </source>
</evidence>
<dbReference type="Proteomes" id="UP000516786">
    <property type="component" value="Plasmid pZXPA-20-602k"/>
</dbReference>
<evidence type="ECO:0000313" key="4">
    <source>
        <dbReference type="Proteomes" id="UP000516786"/>
    </source>
</evidence>
<accession>A0A1X1A5Z7</accession>
<proteinExistence type="predicted"/>
<protein>
    <submittedName>
        <fullName evidence="1">Uncharacterized protein</fullName>
    </submittedName>
</protein>
<organism evidence="1 3">
    <name type="scientific">Pseudomonas putida</name>
    <name type="common">Arthrobacter siderocapsulatus</name>
    <dbReference type="NCBI Taxonomy" id="303"/>
    <lineage>
        <taxon>Bacteria</taxon>
        <taxon>Pseudomonadati</taxon>
        <taxon>Pseudomonadota</taxon>
        <taxon>Gammaproteobacteria</taxon>
        <taxon>Pseudomonadales</taxon>
        <taxon>Pseudomonadaceae</taxon>
        <taxon>Pseudomonas</taxon>
    </lineage>
</organism>
<sequence>MKARIEKKLSKRLKEIAPSQFDEMWLDWFEPSELAYSQNTRVRHVWSVGGGNEIRTVWEEWKKNWCWQGPFEAYPEGHKLEGFPNTDGFRATTINLLKLAAECERLGTKSSLERLRALAGASNR</sequence>
<evidence type="ECO:0000313" key="2">
    <source>
        <dbReference type="EMBL" id="QOD01533.1"/>
    </source>
</evidence>
<reference evidence="1 3" key="1">
    <citation type="submission" date="2017-04" db="EMBL/GenBank/DDBJ databases">
        <title>Presence of VIM-2 positive Pseudomonas species in chickens and their surrounding environment.</title>
        <authorList>
            <person name="Zhang R."/>
        </authorList>
    </citation>
    <scope>NUCLEOTIDE SEQUENCE [LARGE SCALE GENOMIC DNA]</scope>
    <source>
        <strain evidence="1 3">DZ-C18</strain>
    </source>
</reference>
<evidence type="ECO:0000313" key="1">
    <source>
        <dbReference type="EMBL" id="ORL58805.1"/>
    </source>
</evidence>
<dbReference type="RefSeq" id="WP_084851004.1">
    <property type="nucleotide sequence ID" value="NZ_CP061724.1"/>
</dbReference>
<geneLocation type="plasmid" evidence="2 4">
    <name>pZXPA-20-602k</name>
</geneLocation>
<dbReference type="Proteomes" id="UP000193675">
    <property type="component" value="Unassembled WGS sequence"/>
</dbReference>
<dbReference type="EMBL" id="CP061724">
    <property type="protein sequence ID" value="QOD01533.1"/>
    <property type="molecule type" value="Genomic_DNA"/>
</dbReference>
<name>A0A1X1A5Z7_PSEPU</name>
<gene>
    <name evidence="1" type="ORF">B7H17_25080</name>
    <name evidence="2" type="ORF">ID616_30385</name>
</gene>